<evidence type="ECO:0000313" key="5">
    <source>
        <dbReference type="EMBL" id="CDW91395.1"/>
    </source>
</evidence>
<evidence type="ECO:0000256" key="2">
    <source>
        <dbReference type="ARBA" id="ARBA00008164"/>
    </source>
</evidence>
<dbReference type="InterPro" id="IPR032435">
    <property type="entry name" value="STML2-like_C"/>
</dbReference>
<dbReference type="GO" id="GO:0005739">
    <property type="term" value="C:mitochondrion"/>
    <property type="evidence" value="ECO:0007669"/>
    <property type="project" value="UniProtKB-SubCell"/>
</dbReference>
<dbReference type="SUPFAM" id="SSF117892">
    <property type="entry name" value="Band 7/SPFH domain"/>
    <property type="match status" value="1"/>
</dbReference>
<dbReference type="InParanoid" id="A0A078BA63"/>
<organism evidence="5 6">
    <name type="scientific">Stylonychia lemnae</name>
    <name type="common">Ciliate</name>
    <dbReference type="NCBI Taxonomy" id="5949"/>
    <lineage>
        <taxon>Eukaryota</taxon>
        <taxon>Sar</taxon>
        <taxon>Alveolata</taxon>
        <taxon>Ciliophora</taxon>
        <taxon>Intramacronucleata</taxon>
        <taxon>Spirotrichea</taxon>
        <taxon>Stichotrichia</taxon>
        <taxon>Sporadotrichida</taxon>
        <taxon>Oxytrichidae</taxon>
        <taxon>Stylonychinae</taxon>
        <taxon>Stylonychia</taxon>
    </lineage>
</organism>
<comment type="subcellular location">
    <subcellularLocation>
        <location evidence="1">Mitochondrion</location>
    </subcellularLocation>
</comment>
<dbReference type="Proteomes" id="UP000039865">
    <property type="component" value="Unassembled WGS sequence"/>
</dbReference>
<dbReference type="InterPro" id="IPR001107">
    <property type="entry name" value="Band_7"/>
</dbReference>
<dbReference type="PRINTS" id="PR00721">
    <property type="entry name" value="STOMATIN"/>
</dbReference>
<dbReference type="FunCoup" id="A0A078BA63">
    <property type="interactions" value="533"/>
</dbReference>
<feature type="domain" description="Band 7" evidence="4">
    <location>
        <begin position="51"/>
        <end position="209"/>
    </location>
</feature>
<dbReference type="Pfam" id="PF16200">
    <property type="entry name" value="Band_7_C"/>
    <property type="match status" value="1"/>
</dbReference>
<sequence>MLTSKAIHLRSKGTSFIRVQQRGFDDFADLDRGFRKQFGGNTASYKFINLGFLLFIREKNSCLIHRFEKYNRRLDQGFNFKIPFIEKIAYCHDLREQVIEILPQTAVTRDNVALNIDGVLYIQIIDPIKVSYNVENIYTAITNLAQTVMRSEIGKISLDRTFEERQSLNEKIVNAVHRETADWGIKTMRYEIKDIVPPENIQNSMILQAEAERKKRAQILASEGDRVSNINRAEASKRAQVLEAEGKAESMIIQAEASSSALTSIDESLKSPSGMAAAQFLLGQRYIQCYQRLAKKDNLIVMNNGPIDVKEKIQDSLNFFREIKNETQL</sequence>
<name>A0A078BA63_STYLE</name>
<keyword evidence="3" id="KW-0496">Mitochondrion</keyword>
<proteinExistence type="inferred from homology"/>
<evidence type="ECO:0000313" key="6">
    <source>
        <dbReference type="Proteomes" id="UP000039865"/>
    </source>
</evidence>
<dbReference type="Pfam" id="PF01145">
    <property type="entry name" value="Band_7"/>
    <property type="match status" value="1"/>
</dbReference>
<comment type="similarity">
    <text evidence="2">Belongs to the band 7/mec-2 family.</text>
</comment>
<dbReference type="FunFam" id="3.30.479.30:FF:000004">
    <property type="entry name" value="Putative membrane protease family, stomatin"/>
    <property type="match status" value="1"/>
</dbReference>
<dbReference type="CDD" id="cd08829">
    <property type="entry name" value="SPFH_paraslipin"/>
    <property type="match status" value="1"/>
</dbReference>
<dbReference type="AlphaFoldDB" id="A0A078BA63"/>
<dbReference type="GO" id="GO:0007005">
    <property type="term" value="P:mitochondrion organization"/>
    <property type="evidence" value="ECO:0007669"/>
    <property type="project" value="TreeGrafter"/>
</dbReference>
<accession>A0A078BA63</accession>
<dbReference type="SMART" id="SM00244">
    <property type="entry name" value="PHB"/>
    <property type="match status" value="1"/>
</dbReference>
<evidence type="ECO:0000256" key="3">
    <source>
        <dbReference type="ARBA" id="ARBA00023128"/>
    </source>
</evidence>
<dbReference type="PANTHER" id="PTHR43327:SF10">
    <property type="entry name" value="STOMATIN-LIKE PROTEIN 2, MITOCHONDRIAL"/>
    <property type="match status" value="1"/>
</dbReference>
<keyword evidence="6" id="KW-1185">Reference proteome</keyword>
<dbReference type="InterPro" id="IPR001972">
    <property type="entry name" value="Stomatin_HflK_fam"/>
</dbReference>
<dbReference type="EMBL" id="CCKQ01019379">
    <property type="protein sequence ID" value="CDW91395.1"/>
    <property type="molecule type" value="Genomic_DNA"/>
</dbReference>
<dbReference type="GO" id="GO:0098552">
    <property type="term" value="C:side of membrane"/>
    <property type="evidence" value="ECO:0007669"/>
    <property type="project" value="UniProtKB-ARBA"/>
</dbReference>
<dbReference type="InterPro" id="IPR050710">
    <property type="entry name" value="Band7/mec-2_domain"/>
</dbReference>
<reference evidence="5 6" key="1">
    <citation type="submission" date="2014-06" db="EMBL/GenBank/DDBJ databases">
        <authorList>
            <person name="Swart Estienne"/>
        </authorList>
    </citation>
    <scope>NUCLEOTIDE SEQUENCE [LARGE SCALE GENOMIC DNA]</scope>
    <source>
        <strain evidence="5 6">130c</strain>
    </source>
</reference>
<protein>
    <submittedName>
        <fullName evidence="5">Band 7 family protein</fullName>
    </submittedName>
</protein>
<gene>
    <name evidence="5" type="primary">Contig5936.g6360</name>
    <name evidence="5" type="ORF">STYLEM_20550</name>
</gene>
<dbReference type="Gene3D" id="3.30.479.30">
    <property type="entry name" value="Band 7 domain"/>
    <property type="match status" value="1"/>
</dbReference>
<dbReference type="OrthoDB" id="434619at2759"/>
<dbReference type="OMA" id="ATARIYI"/>
<dbReference type="GO" id="GO:0005886">
    <property type="term" value="C:plasma membrane"/>
    <property type="evidence" value="ECO:0007669"/>
    <property type="project" value="UniProtKB-ARBA"/>
</dbReference>
<dbReference type="PANTHER" id="PTHR43327">
    <property type="entry name" value="STOMATIN-LIKE PROTEIN 2, MITOCHONDRIAL"/>
    <property type="match status" value="1"/>
</dbReference>
<evidence type="ECO:0000259" key="4">
    <source>
        <dbReference type="SMART" id="SM00244"/>
    </source>
</evidence>
<dbReference type="InterPro" id="IPR036013">
    <property type="entry name" value="Band_7/SPFH_dom_sf"/>
</dbReference>
<evidence type="ECO:0000256" key="1">
    <source>
        <dbReference type="ARBA" id="ARBA00004173"/>
    </source>
</evidence>